<dbReference type="AlphaFoldDB" id="A0A075ASX0"/>
<gene>
    <name evidence="7" type="ORF">O9G_000304</name>
    <name evidence="8" type="ORF">ROZALSC1DRAFT_31373</name>
</gene>
<dbReference type="InterPro" id="IPR013810">
    <property type="entry name" value="Ribosomal_uS5_N"/>
</dbReference>
<organism evidence="7 9">
    <name type="scientific">Rozella allomycis (strain CSF55)</name>
    <dbReference type="NCBI Taxonomy" id="988480"/>
    <lineage>
        <taxon>Eukaryota</taxon>
        <taxon>Fungi</taxon>
        <taxon>Fungi incertae sedis</taxon>
        <taxon>Cryptomycota</taxon>
        <taxon>Cryptomycota incertae sedis</taxon>
        <taxon>Rozella</taxon>
    </lineage>
</organism>
<evidence type="ECO:0000259" key="6">
    <source>
        <dbReference type="PROSITE" id="PS50881"/>
    </source>
</evidence>
<reference evidence="7 9" key="1">
    <citation type="journal article" date="2013" name="Curr. Biol.">
        <title>Shared signatures of parasitism and phylogenomics unite Cryptomycota and microsporidia.</title>
        <authorList>
            <person name="James T.Y."/>
            <person name="Pelin A."/>
            <person name="Bonen L."/>
            <person name="Ahrendt S."/>
            <person name="Sain D."/>
            <person name="Corradi N."/>
            <person name="Stajich J.E."/>
        </authorList>
    </citation>
    <scope>NUCLEOTIDE SEQUENCE [LARGE SCALE GENOMIC DNA]</scope>
    <source>
        <strain evidence="7">CSF55</strain>
        <strain evidence="7">CSF55</strain>
    </source>
</reference>
<dbReference type="InterPro" id="IPR014721">
    <property type="entry name" value="Ribsml_uS5_D2-typ_fold_subgr"/>
</dbReference>
<dbReference type="HOGENOM" id="CLU_1316063_0_0_1"/>
<keyword evidence="9" id="KW-1185">Reference proteome</keyword>
<evidence type="ECO:0000256" key="5">
    <source>
        <dbReference type="RuleBase" id="RU003823"/>
    </source>
</evidence>
<dbReference type="Proteomes" id="UP000030755">
    <property type="component" value="Unassembled WGS sequence"/>
</dbReference>
<evidence type="ECO:0000313" key="10">
    <source>
        <dbReference type="Proteomes" id="UP000281549"/>
    </source>
</evidence>
<evidence type="ECO:0000256" key="2">
    <source>
        <dbReference type="ARBA" id="ARBA00022980"/>
    </source>
</evidence>
<sequence length="209" mass="23471">MSNILRKDIQPNLNTSNLKLSQFGPRKTTEAYEVRERIEYAVILSKIIKRRSKTSKKGFFWTFSAAGNGKGAVGVGIGRDEAPSEAIRKSFENARKNMELVWAAPPKHGVRAHHAIQNICKVAGIRDLGVRTYGSKHPMNVAYGFMEALRKQKTPEQMALDSGLKVIELNKAFYLEKSVCETLRNSRTVHAAMPRRDNGMANQIQQQTN</sequence>
<dbReference type="SUPFAM" id="SSF54211">
    <property type="entry name" value="Ribosomal protein S5 domain 2-like"/>
    <property type="match status" value="1"/>
</dbReference>
<accession>A0A075ASX0</accession>
<dbReference type="PANTHER" id="PTHR48277:SF1">
    <property type="entry name" value="MITOCHONDRIAL RIBOSOMAL PROTEIN S5"/>
    <property type="match status" value="1"/>
</dbReference>
<dbReference type="InterPro" id="IPR020568">
    <property type="entry name" value="Ribosomal_Su5_D2-typ_SF"/>
</dbReference>
<dbReference type="GO" id="GO:0005737">
    <property type="term" value="C:cytoplasm"/>
    <property type="evidence" value="ECO:0007669"/>
    <property type="project" value="UniProtKB-ARBA"/>
</dbReference>
<evidence type="ECO:0000256" key="4">
    <source>
        <dbReference type="PROSITE-ProRule" id="PRU00268"/>
    </source>
</evidence>
<dbReference type="InterPro" id="IPR005324">
    <property type="entry name" value="Ribosomal_uS5_C"/>
</dbReference>
<keyword evidence="3 4" id="KW-0687">Ribonucleoprotein</keyword>
<dbReference type="Proteomes" id="UP000281549">
    <property type="component" value="Unassembled WGS sequence"/>
</dbReference>
<dbReference type="PANTHER" id="PTHR48277">
    <property type="entry name" value="MITOCHONDRIAL RIBOSOMAL PROTEIN S5"/>
    <property type="match status" value="1"/>
</dbReference>
<evidence type="ECO:0000256" key="3">
    <source>
        <dbReference type="ARBA" id="ARBA00023274"/>
    </source>
</evidence>
<evidence type="ECO:0000256" key="1">
    <source>
        <dbReference type="ARBA" id="ARBA00008945"/>
    </source>
</evidence>
<dbReference type="STRING" id="988480.A0A075ASX0"/>
<name>A0A075ASX0_ROZAC</name>
<dbReference type="EMBL" id="KE561209">
    <property type="protein sequence ID" value="EPZ31825.1"/>
    <property type="molecule type" value="Genomic_DNA"/>
</dbReference>
<evidence type="ECO:0000313" key="8">
    <source>
        <dbReference type="EMBL" id="RKP16759.1"/>
    </source>
</evidence>
<reference evidence="10" key="2">
    <citation type="journal article" date="2018" name="Nat. Microbiol.">
        <title>Leveraging single-cell genomics to expand the fungal tree of life.</title>
        <authorList>
            <person name="Ahrendt S.R."/>
            <person name="Quandt C.A."/>
            <person name="Ciobanu D."/>
            <person name="Clum A."/>
            <person name="Salamov A."/>
            <person name="Andreopoulos B."/>
            <person name="Cheng J.F."/>
            <person name="Woyke T."/>
            <person name="Pelin A."/>
            <person name="Henrissat B."/>
            <person name="Reynolds N.K."/>
            <person name="Benny G.L."/>
            <person name="Smith M.E."/>
            <person name="James T.Y."/>
            <person name="Grigoriev I.V."/>
        </authorList>
    </citation>
    <scope>NUCLEOTIDE SEQUENCE [LARGE SCALE GENOMIC DNA]</scope>
    <source>
        <strain evidence="10">CSF55</strain>
    </source>
</reference>
<feature type="domain" description="S5 DRBM" evidence="6">
    <location>
        <begin position="38"/>
        <end position="101"/>
    </location>
</feature>
<dbReference type="GO" id="GO:0005840">
    <property type="term" value="C:ribosome"/>
    <property type="evidence" value="ECO:0007669"/>
    <property type="project" value="UniProtKB-KW"/>
</dbReference>
<dbReference type="GO" id="GO:1990904">
    <property type="term" value="C:ribonucleoprotein complex"/>
    <property type="evidence" value="ECO:0007669"/>
    <property type="project" value="UniProtKB-UniRule"/>
</dbReference>
<dbReference type="FunFam" id="3.30.230.10:FF:000002">
    <property type="entry name" value="30S ribosomal protein S5"/>
    <property type="match status" value="1"/>
</dbReference>
<dbReference type="Pfam" id="PF03719">
    <property type="entry name" value="Ribosomal_S5_C"/>
    <property type="match status" value="1"/>
</dbReference>
<reference evidence="8" key="3">
    <citation type="submission" date="2018-08" db="EMBL/GenBank/DDBJ databases">
        <title>Leveraging single-cell genomics to expand the Fungal Tree of Life.</title>
        <authorList>
            <consortium name="DOE Joint Genome Institute"/>
            <person name="Ahrendt S.R."/>
            <person name="Quandt C.A."/>
            <person name="Ciobanu D."/>
            <person name="Clum A."/>
            <person name="Salamov A."/>
            <person name="Andreopoulos B."/>
            <person name="Cheng J.-F."/>
            <person name="Woyke T."/>
            <person name="Pelin A."/>
            <person name="Henrissat B."/>
            <person name="Reynolds N."/>
            <person name="Benny G.L."/>
            <person name="Smith M.E."/>
            <person name="James T.Y."/>
            <person name="Grigoriev I.V."/>
        </authorList>
    </citation>
    <scope>NUCLEOTIDE SEQUENCE</scope>
    <source>
        <strain evidence="8">CSF55</strain>
    </source>
</reference>
<evidence type="ECO:0000313" key="7">
    <source>
        <dbReference type="EMBL" id="EPZ31825.1"/>
    </source>
</evidence>
<protein>
    <recommendedName>
        <fullName evidence="6">S5 DRBM domain-containing protein</fullName>
    </recommendedName>
</protein>
<dbReference type="GO" id="GO:0003723">
    <property type="term" value="F:RNA binding"/>
    <property type="evidence" value="ECO:0007669"/>
    <property type="project" value="InterPro"/>
</dbReference>
<dbReference type="GO" id="GO:0003735">
    <property type="term" value="F:structural constituent of ribosome"/>
    <property type="evidence" value="ECO:0007669"/>
    <property type="project" value="UniProtKB-UniRule"/>
</dbReference>
<proteinExistence type="inferred from homology"/>
<dbReference type="EMBL" id="ML006260">
    <property type="protein sequence ID" value="RKP16759.1"/>
    <property type="molecule type" value="Genomic_DNA"/>
</dbReference>
<dbReference type="SUPFAM" id="SSF54768">
    <property type="entry name" value="dsRNA-binding domain-like"/>
    <property type="match status" value="1"/>
</dbReference>
<comment type="similarity">
    <text evidence="1 5">Belongs to the universal ribosomal protein uS5 family.</text>
</comment>
<dbReference type="GO" id="GO:0006412">
    <property type="term" value="P:translation"/>
    <property type="evidence" value="ECO:0007669"/>
    <property type="project" value="InterPro"/>
</dbReference>
<dbReference type="Gene3D" id="3.30.230.10">
    <property type="match status" value="1"/>
</dbReference>
<dbReference type="InterPro" id="IPR000851">
    <property type="entry name" value="Ribosomal_uS5"/>
</dbReference>
<keyword evidence="2 4" id="KW-0689">Ribosomal protein</keyword>
<dbReference type="Pfam" id="PF00333">
    <property type="entry name" value="Ribosomal_S5"/>
    <property type="match status" value="1"/>
</dbReference>
<dbReference type="Gene3D" id="3.30.160.20">
    <property type="match status" value="1"/>
</dbReference>
<dbReference type="PROSITE" id="PS50881">
    <property type="entry name" value="S5_DSRBD"/>
    <property type="match status" value="1"/>
</dbReference>
<dbReference type="OrthoDB" id="309483at2759"/>
<evidence type="ECO:0000313" key="9">
    <source>
        <dbReference type="Proteomes" id="UP000030755"/>
    </source>
</evidence>